<dbReference type="Proteomes" id="UP001165122">
    <property type="component" value="Unassembled WGS sequence"/>
</dbReference>
<accession>A0A9W7CMZ9</accession>
<gene>
    <name evidence="1" type="ORF">TrLO_g8272</name>
</gene>
<dbReference type="AlphaFoldDB" id="A0A9W7CMZ9"/>
<organism evidence="1 2">
    <name type="scientific">Triparma laevis f. longispina</name>
    <dbReference type="NCBI Taxonomy" id="1714387"/>
    <lineage>
        <taxon>Eukaryota</taxon>
        <taxon>Sar</taxon>
        <taxon>Stramenopiles</taxon>
        <taxon>Ochrophyta</taxon>
        <taxon>Bolidophyceae</taxon>
        <taxon>Parmales</taxon>
        <taxon>Triparmaceae</taxon>
        <taxon>Triparma</taxon>
    </lineage>
</organism>
<keyword evidence="2" id="KW-1185">Reference proteome</keyword>
<dbReference type="EMBL" id="BRXW01000113">
    <property type="protein sequence ID" value="GMI07591.1"/>
    <property type="molecule type" value="Genomic_DNA"/>
</dbReference>
<name>A0A9W7CMZ9_9STRA</name>
<evidence type="ECO:0000313" key="1">
    <source>
        <dbReference type="EMBL" id="GMI07591.1"/>
    </source>
</evidence>
<evidence type="ECO:0000313" key="2">
    <source>
        <dbReference type="Proteomes" id="UP001165122"/>
    </source>
</evidence>
<sequence length="87" mass="9485">MPDDEEAYFEEACSYFKEAGASTIFALGHWNDGGQTVSPQMSTPDLRTKLSTIEGCDLGESLTYMDGHTCVGEKGVEGCLDLAEKWL</sequence>
<protein>
    <submittedName>
        <fullName evidence="1">Uncharacterized protein</fullName>
    </submittedName>
</protein>
<proteinExistence type="predicted"/>
<reference evidence="2" key="1">
    <citation type="journal article" date="2023" name="Commun. Biol.">
        <title>Genome analysis of Parmales, the sister group of diatoms, reveals the evolutionary specialization of diatoms from phago-mixotrophs to photoautotrophs.</title>
        <authorList>
            <person name="Ban H."/>
            <person name="Sato S."/>
            <person name="Yoshikawa S."/>
            <person name="Yamada K."/>
            <person name="Nakamura Y."/>
            <person name="Ichinomiya M."/>
            <person name="Sato N."/>
            <person name="Blanc-Mathieu R."/>
            <person name="Endo H."/>
            <person name="Kuwata A."/>
            <person name="Ogata H."/>
        </authorList>
    </citation>
    <scope>NUCLEOTIDE SEQUENCE [LARGE SCALE GENOMIC DNA]</scope>
    <source>
        <strain evidence="2">NIES 3700</strain>
    </source>
</reference>
<comment type="caution">
    <text evidence="1">The sequence shown here is derived from an EMBL/GenBank/DDBJ whole genome shotgun (WGS) entry which is preliminary data.</text>
</comment>
<dbReference type="OrthoDB" id="199769at2759"/>